<organism evidence="1">
    <name type="scientific">Arundo donax</name>
    <name type="common">Giant reed</name>
    <name type="synonym">Donax arundinaceus</name>
    <dbReference type="NCBI Taxonomy" id="35708"/>
    <lineage>
        <taxon>Eukaryota</taxon>
        <taxon>Viridiplantae</taxon>
        <taxon>Streptophyta</taxon>
        <taxon>Embryophyta</taxon>
        <taxon>Tracheophyta</taxon>
        <taxon>Spermatophyta</taxon>
        <taxon>Magnoliopsida</taxon>
        <taxon>Liliopsida</taxon>
        <taxon>Poales</taxon>
        <taxon>Poaceae</taxon>
        <taxon>PACMAD clade</taxon>
        <taxon>Arundinoideae</taxon>
        <taxon>Arundineae</taxon>
        <taxon>Arundo</taxon>
    </lineage>
</organism>
<dbReference type="EMBL" id="GBRH01245429">
    <property type="protein sequence ID" value="JAD52466.1"/>
    <property type="molecule type" value="Transcribed_RNA"/>
</dbReference>
<dbReference type="AlphaFoldDB" id="A0A0A9AMU3"/>
<reference evidence="1" key="1">
    <citation type="submission" date="2014-09" db="EMBL/GenBank/DDBJ databases">
        <authorList>
            <person name="Magalhaes I.L.F."/>
            <person name="Oliveira U."/>
            <person name="Santos F.R."/>
            <person name="Vidigal T.H.D.A."/>
            <person name="Brescovit A.D."/>
            <person name="Santos A.J."/>
        </authorList>
    </citation>
    <scope>NUCLEOTIDE SEQUENCE</scope>
    <source>
        <tissue evidence="1">Shoot tissue taken approximately 20 cm above the soil surface</tissue>
    </source>
</reference>
<evidence type="ECO:0000313" key="1">
    <source>
        <dbReference type="EMBL" id="JAD52466.1"/>
    </source>
</evidence>
<sequence length="44" mass="5104">MGVVVEVRLGCWYPIWKKNFGQYHLESECTGARLGKNFRTWVSG</sequence>
<reference evidence="1" key="2">
    <citation type="journal article" date="2015" name="Data Brief">
        <title>Shoot transcriptome of the giant reed, Arundo donax.</title>
        <authorList>
            <person name="Barrero R.A."/>
            <person name="Guerrero F.D."/>
            <person name="Moolhuijzen P."/>
            <person name="Goolsby J.A."/>
            <person name="Tidwell J."/>
            <person name="Bellgard S.E."/>
            <person name="Bellgard M.I."/>
        </authorList>
    </citation>
    <scope>NUCLEOTIDE SEQUENCE</scope>
    <source>
        <tissue evidence="1">Shoot tissue taken approximately 20 cm above the soil surface</tissue>
    </source>
</reference>
<protein>
    <submittedName>
        <fullName evidence="1">Uncharacterized protein</fullName>
    </submittedName>
</protein>
<name>A0A0A9AMU3_ARUDO</name>
<proteinExistence type="predicted"/>
<accession>A0A0A9AMU3</accession>